<keyword evidence="10" id="KW-0862">Zinc</keyword>
<keyword evidence="20" id="KW-0732">Signal</keyword>
<keyword evidence="5" id="KW-0808">Transferase</keyword>
<reference evidence="22 23" key="1">
    <citation type="journal article" date="2007" name="Science">
        <title>The Chlamydomonas genome reveals the evolution of key animal and plant functions.</title>
        <authorList>
            <person name="Merchant S.S."/>
            <person name="Prochnik S.E."/>
            <person name="Vallon O."/>
            <person name="Harris E.H."/>
            <person name="Karpowicz S.J."/>
            <person name="Witman G.B."/>
            <person name="Terry A."/>
            <person name="Salamov A."/>
            <person name="Fritz-Laylin L.K."/>
            <person name="Marechal-Drouard L."/>
            <person name="Marshall W.F."/>
            <person name="Qu L.H."/>
            <person name="Nelson D.R."/>
            <person name="Sanderfoot A.A."/>
            <person name="Spalding M.H."/>
            <person name="Kapitonov V.V."/>
            <person name="Ren Q."/>
            <person name="Ferris P."/>
            <person name="Lindquist E."/>
            <person name="Shapiro H."/>
            <person name="Lucas S.M."/>
            <person name="Grimwood J."/>
            <person name="Schmutz J."/>
            <person name="Cardol P."/>
            <person name="Cerutti H."/>
            <person name="Chanfreau G."/>
            <person name="Chen C.L."/>
            <person name="Cognat V."/>
            <person name="Croft M.T."/>
            <person name="Dent R."/>
            <person name="Dutcher S."/>
            <person name="Fernandez E."/>
            <person name="Fukuzawa H."/>
            <person name="Gonzalez-Ballester D."/>
            <person name="Gonzalez-Halphen D."/>
            <person name="Hallmann A."/>
            <person name="Hanikenne M."/>
            <person name="Hippler M."/>
            <person name="Inwood W."/>
            <person name="Jabbari K."/>
            <person name="Kalanon M."/>
            <person name="Kuras R."/>
            <person name="Lefebvre P.A."/>
            <person name="Lemaire S.D."/>
            <person name="Lobanov A.V."/>
            <person name="Lohr M."/>
            <person name="Manuell A."/>
            <person name="Meier I."/>
            <person name="Mets L."/>
            <person name="Mittag M."/>
            <person name="Mittelmeier T."/>
            <person name="Moroney J.V."/>
            <person name="Moseley J."/>
            <person name="Napoli C."/>
            <person name="Nedelcu A.M."/>
            <person name="Niyogi K."/>
            <person name="Novoselov S.V."/>
            <person name="Paulsen I.T."/>
            <person name="Pazour G."/>
            <person name="Purton S."/>
            <person name="Ral J.P."/>
            <person name="Riano-Pachon D.M."/>
            <person name="Riekhof W."/>
            <person name="Rymarquis L."/>
            <person name="Schroda M."/>
            <person name="Stern D."/>
            <person name="Umen J."/>
            <person name="Willows R."/>
            <person name="Wilson N."/>
            <person name="Zimmer S.L."/>
            <person name="Allmer J."/>
            <person name="Balk J."/>
            <person name="Bisova K."/>
            <person name="Chen C.J."/>
            <person name="Elias M."/>
            <person name="Gendler K."/>
            <person name="Hauser C."/>
            <person name="Lamb M.R."/>
            <person name="Ledford H."/>
            <person name="Long J.C."/>
            <person name="Minagawa J."/>
            <person name="Page M.D."/>
            <person name="Pan J."/>
            <person name="Pootakham W."/>
            <person name="Roje S."/>
            <person name="Rose A."/>
            <person name="Stahlberg E."/>
            <person name="Terauchi A.M."/>
            <person name="Yang P."/>
            <person name="Ball S."/>
            <person name="Bowler C."/>
            <person name="Dieckmann C.L."/>
            <person name="Gladyshev V.N."/>
            <person name="Green P."/>
            <person name="Jorgensen R."/>
            <person name="Mayfield S."/>
            <person name="Mueller-Roeber B."/>
            <person name="Rajamani S."/>
            <person name="Sayre R.T."/>
            <person name="Brokstein P."/>
            <person name="Dubchak I."/>
            <person name="Goodstein D."/>
            <person name="Hornick L."/>
            <person name="Huang Y.W."/>
            <person name="Jhaveri J."/>
            <person name="Luo Y."/>
            <person name="Martinez D."/>
            <person name="Ngau W.C."/>
            <person name="Otillar B."/>
            <person name="Poliakov A."/>
            <person name="Porter A."/>
            <person name="Szajkowski L."/>
            <person name="Werner G."/>
            <person name="Zhou K."/>
            <person name="Grigoriev I.V."/>
            <person name="Rokhsar D.S."/>
            <person name="Grossman A.R."/>
        </authorList>
    </citation>
    <scope>NUCLEOTIDE SEQUENCE [LARGE SCALE GENOMIC DNA]</scope>
    <source>
        <strain evidence="23">CC-503</strain>
    </source>
</reference>
<dbReference type="AlphaFoldDB" id="A0A2K3D088"/>
<dbReference type="RefSeq" id="XP_042917498.1">
    <property type="nucleotide sequence ID" value="XM_043069523.1"/>
</dbReference>
<evidence type="ECO:0000313" key="22">
    <source>
        <dbReference type="EMBL" id="PNW73946.1"/>
    </source>
</evidence>
<evidence type="ECO:0000256" key="12">
    <source>
        <dbReference type="ARBA" id="ARBA00022989"/>
    </source>
</evidence>
<name>A0A2K3D088_CHLRE</name>
<dbReference type="PaxDb" id="3055-EDP09053"/>
<comment type="similarity">
    <text evidence="2">Belongs to the polyprenol kinase family.</text>
</comment>
<keyword evidence="11" id="KW-0809">Transit peptide</keyword>
<evidence type="ECO:0000256" key="7">
    <source>
        <dbReference type="ARBA" id="ARBA00022723"/>
    </source>
</evidence>
<protein>
    <recommendedName>
        <fullName evidence="15">phytol kinase</fullName>
        <ecNumber evidence="15">2.7.1.182</ecNumber>
    </recommendedName>
</protein>
<dbReference type="InterPro" id="IPR039606">
    <property type="entry name" value="Phytol/farnesol_kinase"/>
</dbReference>
<keyword evidence="18" id="KW-0175">Coiled coil</keyword>
<comment type="catalytic activity">
    <reaction evidence="16">
        <text>phytol + CTP = phytyl phosphate + CDP + H(+)</text>
        <dbReference type="Rhea" id="RHEA:38055"/>
        <dbReference type="ChEBI" id="CHEBI:15378"/>
        <dbReference type="ChEBI" id="CHEBI:17327"/>
        <dbReference type="ChEBI" id="CHEBI:37563"/>
        <dbReference type="ChEBI" id="CHEBI:58069"/>
        <dbReference type="ChEBI" id="CHEBI:75483"/>
        <dbReference type="EC" id="2.7.1.182"/>
    </reaction>
</comment>
<evidence type="ECO:0000256" key="20">
    <source>
        <dbReference type="SAM" id="SignalP"/>
    </source>
</evidence>
<keyword evidence="9" id="KW-0418">Kinase</keyword>
<keyword evidence="13" id="KW-0472">Membrane</keyword>
<evidence type="ECO:0000256" key="1">
    <source>
        <dbReference type="ARBA" id="ARBA00004508"/>
    </source>
</evidence>
<keyword evidence="6" id="KW-0812">Transmembrane</keyword>
<feature type="region of interest" description="Disordered" evidence="19">
    <location>
        <begin position="703"/>
        <end position="724"/>
    </location>
</feature>
<evidence type="ECO:0000256" key="6">
    <source>
        <dbReference type="ARBA" id="ARBA00022692"/>
    </source>
</evidence>
<dbReference type="InParanoid" id="A0A2K3D088"/>
<dbReference type="EC" id="2.7.1.182" evidence="15"/>
<dbReference type="GO" id="GO:0008270">
    <property type="term" value="F:zinc ion binding"/>
    <property type="evidence" value="ECO:0007669"/>
    <property type="project" value="UniProtKB-KW"/>
</dbReference>
<evidence type="ECO:0000313" key="23">
    <source>
        <dbReference type="Proteomes" id="UP000006906"/>
    </source>
</evidence>
<dbReference type="ExpressionAtlas" id="A0A2K3D088">
    <property type="expression patterns" value="baseline"/>
</dbReference>
<dbReference type="GeneID" id="66055986"/>
<evidence type="ECO:0000256" key="5">
    <source>
        <dbReference type="ARBA" id="ARBA00022679"/>
    </source>
</evidence>
<evidence type="ECO:0000256" key="16">
    <source>
        <dbReference type="ARBA" id="ARBA00048889"/>
    </source>
</evidence>
<organism evidence="22 23">
    <name type="scientific">Chlamydomonas reinhardtii</name>
    <name type="common">Chlamydomonas smithii</name>
    <dbReference type="NCBI Taxonomy" id="3055"/>
    <lineage>
        <taxon>Eukaryota</taxon>
        <taxon>Viridiplantae</taxon>
        <taxon>Chlorophyta</taxon>
        <taxon>core chlorophytes</taxon>
        <taxon>Chlorophyceae</taxon>
        <taxon>CS clade</taxon>
        <taxon>Chlamydomonadales</taxon>
        <taxon>Chlamydomonadaceae</taxon>
        <taxon>Chlamydomonas</taxon>
    </lineage>
</organism>
<dbReference type="GO" id="GO:0009507">
    <property type="term" value="C:chloroplast"/>
    <property type="evidence" value="ECO:0007669"/>
    <property type="project" value="UniProtKB-SubCell"/>
</dbReference>
<gene>
    <name evidence="22" type="ORF">CHLRE_13g579250v5</name>
</gene>
<proteinExistence type="inferred from homology"/>
<dbReference type="Gene3D" id="6.10.140.2220">
    <property type="match status" value="1"/>
</dbReference>
<keyword evidence="7" id="KW-0479">Metal-binding</keyword>
<evidence type="ECO:0000256" key="8">
    <source>
        <dbReference type="ARBA" id="ARBA00022771"/>
    </source>
</evidence>
<feature type="chain" id="PRO_5014416274" description="phytol kinase" evidence="20">
    <location>
        <begin position="39"/>
        <end position="1067"/>
    </location>
</feature>
<dbReference type="EMBL" id="CM008974">
    <property type="protein sequence ID" value="PNW73946.1"/>
    <property type="molecule type" value="Genomic_DNA"/>
</dbReference>
<evidence type="ECO:0000256" key="4">
    <source>
        <dbReference type="ARBA" id="ARBA00022640"/>
    </source>
</evidence>
<feature type="coiled-coil region" evidence="18">
    <location>
        <begin position="556"/>
        <end position="583"/>
    </location>
</feature>
<comment type="pathway">
    <text evidence="14">Cofactor biosynthesis; tocopherol biosynthesis.</text>
</comment>
<dbReference type="Proteomes" id="UP000006906">
    <property type="component" value="Chromosome 13"/>
</dbReference>
<dbReference type="PROSITE" id="PS50865">
    <property type="entry name" value="ZF_MYND_2"/>
    <property type="match status" value="1"/>
</dbReference>
<keyword evidence="3" id="KW-0150">Chloroplast</keyword>
<evidence type="ECO:0000256" key="14">
    <source>
        <dbReference type="ARBA" id="ARBA00024015"/>
    </source>
</evidence>
<keyword evidence="4" id="KW-0934">Plastid</keyword>
<evidence type="ECO:0000259" key="21">
    <source>
        <dbReference type="PROSITE" id="PS50865"/>
    </source>
</evidence>
<feature type="domain" description="MYND-type" evidence="21">
    <location>
        <begin position="1001"/>
        <end position="1044"/>
    </location>
</feature>
<evidence type="ECO:0000256" key="13">
    <source>
        <dbReference type="ARBA" id="ARBA00023136"/>
    </source>
</evidence>
<evidence type="ECO:0000256" key="9">
    <source>
        <dbReference type="ARBA" id="ARBA00022777"/>
    </source>
</evidence>
<evidence type="ECO:0000256" key="10">
    <source>
        <dbReference type="ARBA" id="ARBA00022833"/>
    </source>
</evidence>
<dbReference type="GO" id="GO:0016301">
    <property type="term" value="F:kinase activity"/>
    <property type="evidence" value="ECO:0000318"/>
    <property type="project" value="GO_Central"/>
</dbReference>
<feature type="region of interest" description="Disordered" evidence="19">
    <location>
        <begin position="887"/>
        <end position="907"/>
    </location>
</feature>
<comment type="subcellular location">
    <subcellularLocation>
        <location evidence="1">Plastid</location>
        <location evidence="1">Chloroplast membrane</location>
        <topology evidence="1">Multi-pass membrane protein</topology>
    </subcellularLocation>
</comment>
<keyword evidence="12" id="KW-1133">Transmembrane helix</keyword>
<sequence length="1067" mass="110454">MLLPTRGAAAAHRGATPGKTKLGLLVLVLQTLFEVASCVGKSPDAGLKLELVEALAHTQLLEHAARALLHAAQTTQAASAGAGAGAATGAAAGVAAGTAADPIAEMWKHVAAAAAFMSETLPCLMNGLGYTEVYPRPRNHDALAGRTHNPDQFDLLKQLRPLLAGPCVQLFVAWAGLCAAMTVRQGASDGSTGQSLAPAGSQLWHGLPPTLVLPMQLRQAAFSVMATVTPQVLAVVLQATVSGPCDLAVAQPPVGYDRPAPDSPHRQPVLQQQAVAAAAGSSSSAAATQAALADVAAPFSALHAYALLREVWCGLACDSKSHMFDMCAIALVMARLLTELQPRRAAELLPGWWRLVAQEPSMLVQQHELSRDAGMLLRLQLSARPPAGWAAEVTDAASVVAASVDWPPETAQVQEAEAGTAGSGVSAAVAAKAAASLACGRDPSYSLRCALDAGMLPAVERCLRAPQAWQQACDGPSSACTLLHVVNCVLRYSGVWPAVLARGPVQQAVSLIATLGAAARRLQGGDTAVDHVLLAAKPGMCAAAECGAGGYLCAYLAALLEQVADVRALRERAQEQREGQQQARGQQQQGQLAATDITAVAPAPLCLNLVLEWVVAQDSSATPSQCSIAWMAATGGMPAAGSPADWQQQLLTSFAVHLWLPSLARATEAAVADFATARPERNLSQAVLVGRLLMDVLWREERPTTVDDGGTGSGAGAAAGKEVHSPRPEAAWWEGVQQTDLLANSMHHIADVLTTEAPVLLFMCCPAWQQAAALDLLQSYWARFPGRAYDATKAWAERMAKEQQYQQQHKKEGEEEEEQQRDGQLQDAAGSSGNAAQQPPPPELMLQHLEPLPVQRLALLHGRQDIADYLDSAAVKAKEEVAKRVGNAASAADSSTEARGPAGCEDGGSVLASAIEARLMSEWRGAVRPRYPWLLSPGEVRAGLHDLMASQAVAAAAAAAAGTVGGIGSSRAGRSSTGAGQDGTSTGPAFGHRLCGNPYCCSLDGPSALVAPGSGKTCVRCRAVTYCCGACQLADWRGRHSGTCSGAAAAAAGAGAASEKAAALKKA</sequence>
<dbReference type="Gramene" id="PNW73946">
    <property type="protein sequence ID" value="PNW73946"/>
    <property type="gene ID" value="CHLRE_13g579250v5"/>
</dbReference>
<evidence type="ECO:0000256" key="18">
    <source>
        <dbReference type="SAM" id="Coils"/>
    </source>
</evidence>
<evidence type="ECO:0000256" key="2">
    <source>
        <dbReference type="ARBA" id="ARBA00010794"/>
    </source>
</evidence>
<dbReference type="KEGG" id="cre:CHLRE_13g579250v5"/>
<evidence type="ECO:0000256" key="19">
    <source>
        <dbReference type="SAM" id="MobiDB-lite"/>
    </source>
</evidence>
<evidence type="ECO:0000256" key="15">
    <source>
        <dbReference type="ARBA" id="ARBA00039024"/>
    </source>
</evidence>
<keyword evidence="23" id="KW-1185">Reference proteome</keyword>
<evidence type="ECO:0000256" key="17">
    <source>
        <dbReference type="PROSITE-ProRule" id="PRU00134"/>
    </source>
</evidence>
<feature type="signal peptide" evidence="20">
    <location>
        <begin position="1"/>
        <end position="38"/>
    </location>
</feature>
<dbReference type="GO" id="GO:0016020">
    <property type="term" value="C:membrane"/>
    <property type="evidence" value="ECO:0007669"/>
    <property type="project" value="UniProtKB-SubCell"/>
</dbReference>
<dbReference type="OrthoDB" id="538912at2759"/>
<accession>A0A2K3D088</accession>
<keyword evidence="8 17" id="KW-0863">Zinc-finger</keyword>
<feature type="region of interest" description="Disordered" evidence="19">
    <location>
        <begin position="800"/>
        <end position="845"/>
    </location>
</feature>
<dbReference type="InterPro" id="IPR002893">
    <property type="entry name" value="Znf_MYND"/>
</dbReference>
<dbReference type="SUPFAM" id="SSF144232">
    <property type="entry name" value="HIT/MYND zinc finger-like"/>
    <property type="match status" value="1"/>
</dbReference>
<dbReference type="GO" id="GO:0010276">
    <property type="term" value="F:phytol kinase activity"/>
    <property type="evidence" value="ECO:0007669"/>
    <property type="project" value="UniProtKB-EC"/>
</dbReference>
<dbReference type="PANTHER" id="PTHR32523:SF8">
    <property type="entry name" value="DOLICHOL KINASE"/>
    <property type="match status" value="1"/>
</dbReference>
<dbReference type="PANTHER" id="PTHR32523">
    <property type="entry name" value="PHYTOL KINASE 1, CHLOROPLASTIC"/>
    <property type="match status" value="1"/>
</dbReference>
<evidence type="ECO:0000256" key="3">
    <source>
        <dbReference type="ARBA" id="ARBA00022528"/>
    </source>
</evidence>
<evidence type="ECO:0000256" key="11">
    <source>
        <dbReference type="ARBA" id="ARBA00022946"/>
    </source>
</evidence>